<dbReference type="EMBL" id="LNDJ01000049">
    <property type="protein sequence ID" value="KRU23180.1"/>
    <property type="molecule type" value="Genomic_DNA"/>
</dbReference>
<dbReference type="AlphaFoldDB" id="A0A0T6DT93"/>
<dbReference type="STRING" id="554343.AS194_05450"/>
<dbReference type="RefSeq" id="WP_058024009.1">
    <property type="nucleotide sequence ID" value="NZ_LNDJ01000049.1"/>
</dbReference>
<keyword evidence="1" id="KW-0175">Coiled coil</keyword>
<comment type="caution">
    <text evidence="2">The sequence shown here is derived from an EMBL/GenBank/DDBJ whole genome shotgun (WGS) entry which is preliminary data.</text>
</comment>
<evidence type="ECO:0000256" key="1">
    <source>
        <dbReference type="SAM" id="Coils"/>
    </source>
</evidence>
<accession>A0A0T6DT93</accession>
<sequence length="403" mass="46329">MSLIDRLIEPINDYISFRDFLCHLSGLNNQPVYEVVTYLLHHDLSDKDFYYIDGNYKIIKADLNDKSIKCFLTGIQMSVIFGADDWIFHNGKSLEQLSDDVRRQVTKFTFDNMHSFFKISDLLSFEPLKDLLHFDITDSNQPKTSTLKHQQLGANQKILITYALFTHDQLVCLIINENPEFIKQDEEYLTHWRMVDIALESKELVPLKGTQNIPAQQVKVWLARNNYIYKDFNDNMPADPITQVKELTAQLTDAQATIKQITNDYQKALEKIEAKDQSADSFKMGNPTVAYDEPETIEQFRESLAAANAKIVDLDSQLTQARVDFEQAIINNKALYTTPAINIMNAVITEFWINYHPDQPAPKQSTITKWIIDNFDGISDALALNIDKVCRHSDARSGGKYKR</sequence>
<organism evidence="2 3">
    <name type="scientific">Psychrobacter piscatorii</name>
    <dbReference type="NCBI Taxonomy" id="554343"/>
    <lineage>
        <taxon>Bacteria</taxon>
        <taxon>Pseudomonadati</taxon>
        <taxon>Pseudomonadota</taxon>
        <taxon>Gammaproteobacteria</taxon>
        <taxon>Moraxellales</taxon>
        <taxon>Moraxellaceae</taxon>
        <taxon>Psychrobacter</taxon>
    </lineage>
</organism>
<name>A0A0T6DT93_9GAMM</name>
<feature type="coiled-coil region" evidence="1">
    <location>
        <begin position="244"/>
        <end position="324"/>
    </location>
</feature>
<reference evidence="2 3" key="1">
    <citation type="submission" date="2015-11" db="EMBL/GenBank/DDBJ databases">
        <title>Permanent draft genome of Psychrobacter piscatorii LQ58.</title>
        <authorList>
            <person name="Zhou M."/>
            <person name="Dong B."/>
            <person name="Liu Q."/>
        </authorList>
    </citation>
    <scope>NUCLEOTIDE SEQUENCE [LARGE SCALE GENOMIC DNA]</scope>
    <source>
        <strain evidence="2 3">LQ58</strain>
    </source>
</reference>
<keyword evidence="3" id="KW-1185">Reference proteome</keyword>
<dbReference type="Proteomes" id="UP000051202">
    <property type="component" value="Unassembled WGS sequence"/>
</dbReference>
<gene>
    <name evidence="2" type="ORF">AS194_05450</name>
</gene>
<proteinExistence type="predicted"/>
<evidence type="ECO:0000313" key="2">
    <source>
        <dbReference type="EMBL" id="KRU23180.1"/>
    </source>
</evidence>
<protein>
    <submittedName>
        <fullName evidence="2">Uncharacterized protein</fullName>
    </submittedName>
</protein>
<evidence type="ECO:0000313" key="3">
    <source>
        <dbReference type="Proteomes" id="UP000051202"/>
    </source>
</evidence>